<dbReference type="SUPFAM" id="SSF52540">
    <property type="entry name" value="P-loop containing nucleoside triphosphate hydrolases"/>
    <property type="match status" value="1"/>
</dbReference>
<dbReference type="PANTHER" id="PTHR43553">
    <property type="entry name" value="HEAVY METAL TRANSPORTER"/>
    <property type="match status" value="1"/>
</dbReference>
<keyword evidence="6" id="KW-1278">Translocase</keyword>
<comment type="subcellular location">
    <subcellularLocation>
        <location evidence="1 8">Cell membrane</location>
        <topology evidence="1 8">Peripheral membrane protein</topology>
    </subcellularLocation>
</comment>
<dbReference type="InterPro" id="IPR003439">
    <property type="entry name" value="ABC_transporter-like_ATP-bd"/>
</dbReference>
<feature type="domain" description="ABC transporter" evidence="9">
    <location>
        <begin position="3"/>
        <end position="247"/>
    </location>
</feature>
<keyword evidence="2 8" id="KW-0813">Transport</keyword>
<comment type="function">
    <text evidence="8">ATP-binding (A) component of a common energy-coupling factor (ECF) ABC-transporter complex.</text>
</comment>
<comment type="similarity">
    <text evidence="8">Belongs to the ABC transporter superfamily. Energy-coupling factor EcfA family.</text>
</comment>
<name>A0A2T4U4V2_9BACI</name>
<dbReference type="GO" id="GO:0005524">
    <property type="term" value="F:ATP binding"/>
    <property type="evidence" value="ECO:0007669"/>
    <property type="project" value="UniProtKB-UniRule"/>
</dbReference>
<evidence type="ECO:0000256" key="8">
    <source>
        <dbReference type="RuleBase" id="RU365104"/>
    </source>
</evidence>
<protein>
    <recommendedName>
        <fullName evidence="8">Energy-coupling factor transporter ATP-binding protein EcfA2</fullName>
        <ecNumber evidence="8">7.-.-.-</ecNumber>
    </recommendedName>
</protein>
<dbReference type="SMART" id="SM00382">
    <property type="entry name" value="AAA"/>
    <property type="match status" value="1"/>
</dbReference>
<dbReference type="CDD" id="cd03225">
    <property type="entry name" value="ABC_cobalt_CbiO_domain1"/>
    <property type="match status" value="1"/>
</dbReference>
<dbReference type="InterPro" id="IPR003593">
    <property type="entry name" value="AAA+_ATPase"/>
</dbReference>
<sequence>MRIEAEHVGYTYMSGSPFETEALRDVSLVLDSGKYHAVVGHTGSGKSTLLQLFNGLEKPTEGKLTVGDWTITPETKQRDLYDLRRHAGIVFQFPEQQLFDETIVKDVMYGPLNLGLEREKAEQLAKDTLLRVGIGEELHARSPFELSGGQMRRTAIAGVLAMEPELLLLDEPTAGLDPKGQKEIMELFYDWFKEKPERTIVLISHDMNQVARYADHVVVMADGEKQLEKTPAELFTDGTTLQTYQLAMPETVRILKALEDASGRPVASDAFTREETLRRILAWEKGERSG</sequence>
<dbReference type="NCBIfam" id="TIGR04521">
    <property type="entry name" value="ECF_ATPase_2"/>
    <property type="match status" value="1"/>
</dbReference>
<evidence type="ECO:0000313" key="10">
    <source>
        <dbReference type="EMBL" id="PTL38433.1"/>
    </source>
</evidence>
<evidence type="ECO:0000313" key="11">
    <source>
        <dbReference type="Proteomes" id="UP000240509"/>
    </source>
</evidence>
<dbReference type="Gene3D" id="3.40.50.300">
    <property type="entry name" value="P-loop containing nucleotide triphosphate hydrolases"/>
    <property type="match status" value="1"/>
</dbReference>
<keyword evidence="3 8" id="KW-1003">Cell membrane</keyword>
<comment type="caution">
    <text evidence="10">The sequence shown here is derived from an EMBL/GenBank/DDBJ whole genome shotgun (WGS) entry which is preliminary data.</text>
</comment>
<evidence type="ECO:0000256" key="1">
    <source>
        <dbReference type="ARBA" id="ARBA00004202"/>
    </source>
</evidence>
<dbReference type="InterPro" id="IPR050095">
    <property type="entry name" value="ECF_ABC_transporter_ATP-bd"/>
</dbReference>
<dbReference type="GO" id="GO:0042626">
    <property type="term" value="F:ATPase-coupled transmembrane transporter activity"/>
    <property type="evidence" value="ECO:0007669"/>
    <property type="project" value="TreeGrafter"/>
</dbReference>
<keyword evidence="5 8" id="KW-0067">ATP-binding</keyword>
<evidence type="ECO:0000256" key="4">
    <source>
        <dbReference type="ARBA" id="ARBA00022741"/>
    </source>
</evidence>
<keyword evidence="4 8" id="KW-0547">Nucleotide-binding</keyword>
<dbReference type="InterPro" id="IPR030946">
    <property type="entry name" value="EcfA2"/>
</dbReference>
<dbReference type="AlphaFoldDB" id="A0A2T4U4V2"/>
<reference evidence="10 11" key="1">
    <citation type="submission" date="2018-03" db="EMBL/GenBank/DDBJ databases">
        <title>Alkalicoccus saliphilus sp. nov., isolated from a mineral pool.</title>
        <authorList>
            <person name="Zhao B."/>
        </authorList>
    </citation>
    <scope>NUCLEOTIDE SEQUENCE [LARGE SCALE GENOMIC DNA]</scope>
    <source>
        <strain evidence="10 11">6AG</strain>
    </source>
</reference>
<keyword evidence="11" id="KW-1185">Reference proteome</keyword>
<dbReference type="EMBL" id="PZJJ01000018">
    <property type="protein sequence ID" value="PTL38433.1"/>
    <property type="molecule type" value="Genomic_DNA"/>
</dbReference>
<dbReference type="InterPro" id="IPR027417">
    <property type="entry name" value="P-loop_NTPase"/>
</dbReference>
<proteinExistence type="inferred from homology"/>
<dbReference type="GO" id="GO:0043190">
    <property type="term" value="C:ATP-binding cassette (ABC) transporter complex"/>
    <property type="evidence" value="ECO:0007669"/>
    <property type="project" value="TreeGrafter"/>
</dbReference>
<dbReference type="GO" id="GO:0016887">
    <property type="term" value="F:ATP hydrolysis activity"/>
    <property type="evidence" value="ECO:0007669"/>
    <property type="project" value="InterPro"/>
</dbReference>
<evidence type="ECO:0000259" key="9">
    <source>
        <dbReference type="PROSITE" id="PS50893"/>
    </source>
</evidence>
<keyword evidence="7 8" id="KW-0472">Membrane</keyword>
<evidence type="ECO:0000256" key="7">
    <source>
        <dbReference type="ARBA" id="ARBA00023136"/>
    </source>
</evidence>
<dbReference type="Pfam" id="PF00005">
    <property type="entry name" value="ABC_tran"/>
    <property type="match status" value="1"/>
</dbReference>
<dbReference type="PROSITE" id="PS50893">
    <property type="entry name" value="ABC_TRANSPORTER_2"/>
    <property type="match status" value="1"/>
</dbReference>
<evidence type="ECO:0000256" key="3">
    <source>
        <dbReference type="ARBA" id="ARBA00022475"/>
    </source>
</evidence>
<dbReference type="RefSeq" id="WP_107585288.1">
    <property type="nucleotide sequence ID" value="NZ_PZJJ01000018.1"/>
</dbReference>
<gene>
    <name evidence="10" type="ORF">C6Y45_11070</name>
</gene>
<dbReference type="EC" id="7.-.-.-" evidence="8"/>
<accession>A0A2T4U4V2</accession>
<dbReference type="PANTHER" id="PTHR43553:SF27">
    <property type="entry name" value="ENERGY-COUPLING FACTOR TRANSPORTER ATP-BINDING PROTEIN ECFA2"/>
    <property type="match status" value="1"/>
</dbReference>
<evidence type="ECO:0000256" key="2">
    <source>
        <dbReference type="ARBA" id="ARBA00022448"/>
    </source>
</evidence>
<evidence type="ECO:0000256" key="5">
    <source>
        <dbReference type="ARBA" id="ARBA00022840"/>
    </source>
</evidence>
<dbReference type="OrthoDB" id="9784332at2"/>
<dbReference type="GO" id="GO:0015087">
    <property type="term" value="F:cobalt ion transmembrane transporter activity"/>
    <property type="evidence" value="ECO:0007669"/>
    <property type="project" value="UniProtKB-ARBA"/>
</dbReference>
<comment type="subunit">
    <text evidence="8">Forms a stable energy-coupling factor (ECF) transporter complex composed of 2 membrane-embedded substrate-binding proteins (S component), 2 ATP-binding proteins (A component) and 2 transmembrane proteins (T component).</text>
</comment>
<dbReference type="FunFam" id="3.40.50.300:FF:000224">
    <property type="entry name" value="Energy-coupling factor transporter ATP-binding protein EcfA"/>
    <property type="match status" value="1"/>
</dbReference>
<evidence type="ECO:0000256" key="6">
    <source>
        <dbReference type="ARBA" id="ARBA00022967"/>
    </source>
</evidence>
<dbReference type="InterPro" id="IPR015856">
    <property type="entry name" value="ABC_transpr_CbiO/EcfA_su"/>
</dbReference>
<dbReference type="Proteomes" id="UP000240509">
    <property type="component" value="Unassembled WGS sequence"/>
</dbReference>
<organism evidence="10 11">
    <name type="scientific">Alkalicoccus saliphilus</name>
    <dbReference type="NCBI Taxonomy" id="200989"/>
    <lineage>
        <taxon>Bacteria</taxon>
        <taxon>Bacillati</taxon>
        <taxon>Bacillota</taxon>
        <taxon>Bacilli</taxon>
        <taxon>Bacillales</taxon>
        <taxon>Bacillaceae</taxon>
        <taxon>Alkalicoccus</taxon>
    </lineage>
</organism>